<evidence type="ECO:0000313" key="2">
    <source>
        <dbReference type="EMBL" id="UXX82012.1"/>
    </source>
</evidence>
<dbReference type="RefSeq" id="WP_165194915.1">
    <property type="nucleotide sequence ID" value="NZ_CP106738.1"/>
</dbReference>
<evidence type="ECO:0000256" key="1">
    <source>
        <dbReference type="SAM" id="Phobius"/>
    </source>
</evidence>
<accession>A0ABY6D793</accession>
<keyword evidence="3" id="KW-1185">Reference proteome</keyword>
<organism evidence="2 3">
    <name type="scientific">Roseovarius pelagicus</name>
    <dbReference type="NCBI Taxonomy" id="2980108"/>
    <lineage>
        <taxon>Bacteria</taxon>
        <taxon>Pseudomonadati</taxon>
        <taxon>Pseudomonadota</taxon>
        <taxon>Alphaproteobacteria</taxon>
        <taxon>Rhodobacterales</taxon>
        <taxon>Roseobacteraceae</taxon>
        <taxon>Roseovarius</taxon>
    </lineage>
</organism>
<feature type="transmembrane region" description="Helical" evidence="1">
    <location>
        <begin position="148"/>
        <end position="167"/>
    </location>
</feature>
<keyword evidence="1" id="KW-1133">Transmembrane helix</keyword>
<name>A0ABY6D793_9RHOB</name>
<evidence type="ECO:0000313" key="3">
    <source>
        <dbReference type="Proteomes" id="UP001064087"/>
    </source>
</evidence>
<gene>
    <name evidence="2" type="ORF">N7U68_12900</name>
</gene>
<reference evidence="2" key="1">
    <citation type="submission" date="2022-10" db="EMBL/GenBank/DDBJ databases">
        <title>Roseovarius pelagicus sp. nov., isolated from Arctic seawater.</title>
        <authorList>
            <person name="Hong Y.W."/>
            <person name="Hwang C.Y."/>
        </authorList>
    </citation>
    <scope>NUCLEOTIDE SEQUENCE</scope>
    <source>
        <strain evidence="2">HL-MP18</strain>
    </source>
</reference>
<protein>
    <recommendedName>
        <fullName evidence="4">AcrB/AcrD/AcrF family protein</fullName>
    </recommendedName>
</protein>
<feature type="transmembrane region" description="Helical" evidence="1">
    <location>
        <begin position="119"/>
        <end position="142"/>
    </location>
</feature>
<evidence type="ECO:0008006" key="4">
    <source>
        <dbReference type="Google" id="ProtNLM"/>
    </source>
</evidence>
<sequence length="200" mass="21564">MDRISLKPALLARRVSYEIAPTYVAQYAKDGTENWRTDFGDLTSLNFVLHTIGGNRMRRLDLVTNEGRKSIALNLGIRVGRDDPDRVAIRQVHSAVADAVYAARPDIQVALGEQGAARIAMFVVGVMTLLFGIGMCIAMFVTNVSMDRAVGVAVPIGLMVVLGGFFAHKYAPWREAVTLSIQAFAVMMAADAASPPVPSA</sequence>
<dbReference type="Proteomes" id="UP001064087">
    <property type="component" value="Chromosome"/>
</dbReference>
<keyword evidence="1" id="KW-0812">Transmembrane</keyword>
<proteinExistence type="predicted"/>
<dbReference type="EMBL" id="CP106738">
    <property type="protein sequence ID" value="UXX82012.1"/>
    <property type="molecule type" value="Genomic_DNA"/>
</dbReference>
<keyword evidence="1" id="KW-0472">Membrane</keyword>